<dbReference type="STRING" id="341663.Q0D1H1"/>
<evidence type="ECO:0000256" key="1">
    <source>
        <dbReference type="SAM" id="MobiDB-lite"/>
    </source>
</evidence>
<dbReference type="VEuPathDB" id="FungiDB:ATEG_00213"/>
<dbReference type="OMA" id="GDWTGEK"/>
<sequence length="366" mass="39993">MAYYDERQYYPPTRDRHSRPATGHAQDYYGGHPSHTDVVPRPNFSNESIEEIPRDYPPGDYAYEYGHGYPPPRHSRVATVQEGVRRSHSLGGGARGGPYYDESDYYYRPSRGRHSRHHDDRRGHYKYSRSPSSSRSPPRRRRKSLSEQALSALGLGSAAASGSRHHERSRSRGRRDHHGRSYSYSPSPTRGHRGSHHRDKSEQRIAQAVKAAVTAGAVEAFRLRKDKGEWTGEKGKRILTAALTAGGTDGLVDRDPGKHSKRHIIESTLAGLAANHFVKGPRSHSRSRSRHGRSVIAVTAGVRDLAATGALAAAGRSLEPYQRSGPARGAAGRSRATAATTTASPRRGGGPVDSAVAVYRTTSVAG</sequence>
<evidence type="ECO:0008006" key="4">
    <source>
        <dbReference type="Google" id="ProtNLM"/>
    </source>
</evidence>
<feature type="region of interest" description="Disordered" evidence="1">
    <location>
        <begin position="1"/>
        <end position="204"/>
    </location>
</feature>
<dbReference type="EMBL" id="CH476594">
    <property type="protein sequence ID" value="EAU38859.1"/>
    <property type="molecule type" value="Genomic_DNA"/>
</dbReference>
<dbReference type="Proteomes" id="UP000007963">
    <property type="component" value="Unassembled WGS sequence"/>
</dbReference>
<dbReference type="HOGENOM" id="CLU_013056_2_0_1"/>
<feature type="compositionally biased region" description="Low complexity" evidence="1">
    <location>
        <begin position="146"/>
        <end position="162"/>
    </location>
</feature>
<dbReference type="AlphaFoldDB" id="Q0D1H1"/>
<dbReference type="eggNOG" id="ENOG502S1DF">
    <property type="taxonomic scope" value="Eukaryota"/>
</dbReference>
<dbReference type="GeneID" id="4354962"/>
<reference evidence="3" key="1">
    <citation type="submission" date="2005-09" db="EMBL/GenBank/DDBJ databases">
        <title>Annotation of the Aspergillus terreus NIH2624 genome.</title>
        <authorList>
            <person name="Birren B.W."/>
            <person name="Lander E.S."/>
            <person name="Galagan J.E."/>
            <person name="Nusbaum C."/>
            <person name="Devon K."/>
            <person name="Henn M."/>
            <person name="Ma L.-J."/>
            <person name="Jaffe D.B."/>
            <person name="Butler J."/>
            <person name="Alvarez P."/>
            <person name="Gnerre S."/>
            <person name="Grabherr M."/>
            <person name="Kleber M."/>
            <person name="Mauceli E.W."/>
            <person name="Brockman W."/>
            <person name="Rounsley S."/>
            <person name="Young S.K."/>
            <person name="LaButti K."/>
            <person name="Pushparaj V."/>
            <person name="DeCaprio D."/>
            <person name="Crawford M."/>
            <person name="Koehrsen M."/>
            <person name="Engels R."/>
            <person name="Montgomery P."/>
            <person name="Pearson M."/>
            <person name="Howarth C."/>
            <person name="Larson L."/>
            <person name="Luoma S."/>
            <person name="White J."/>
            <person name="Alvarado L."/>
            <person name="Kodira C.D."/>
            <person name="Zeng Q."/>
            <person name="Oleary S."/>
            <person name="Yandava C."/>
            <person name="Denning D.W."/>
            <person name="Nierman W.C."/>
            <person name="Milne T."/>
            <person name="Madden K."/>
        </authorList>
    </citation>
    <scope>NUCLEOTIDE SEQUENCE [LARGE SCALE GENOMIC DNA]</scope>
    <source>
        <strain evidence="3">NIH 2624 / FGSC A1156</strain>
    </source>
</reference>
<gene>
    <name evidence="2" type="ORF">ATEG_00213</name>
</gene>
<proteinExistence type="predicted"/>
<feature type="region of interest" description="Disordered" evidence="1">
    <location>
        <begin position="319"/>
        <end position="355"/>
    </location>
</feature>
<accession>Q0D1H1</accession>
<dbReference type="OrthoDB" id="5407645at2759"/>
<feature type="compositionally biased region" description="Basic residues" evidence="1">
    <location>
        <begin position="163"/>
        <end position="180"/>
    </location>
</feature>
<dbReference type="RefSeq" id="XP_001210299.1">
    <property type="nucleotide sequence ID" value="XM_001210299.1"/>
</dbReference>
<protein>
    <recommendedName>
        <fullName evidence="4">DUF3824 domain-containing protein</fullName>
    </recommendedName>
</protein>
<organism evidence="2 3">
    <name type="scientific">Aspergillus terreus (strain NIH 2624 / FGSC A1156)</name>
    <dbReference type="NCBI Taxonomy" id="341663"/>
    <lineage>
        <taxon>Eukaryota</taxon>
        <taxon>Fungi</taxon>
        <taxon>Dikarya</taxon>
        <taxon>Ascomycota</taxon>
        <taxon>Pezizomycotina</taxon>
        <taxon>Eurotiomycetes</taxon>
        <taxon>Eurotiomycetidae</taxon>
        <taxon>Eurotiales</taxon>
        <taxon>Aspergillaceae</taxon>
        <taxon>Aspergillus</taxon>
        <taxon>Aspergillus subgen. Circumdati</taxon>
    </lineage>
</organism>
<name>Q0D1H1_ASPTN</name>
<evidence type="ECO:0000313" key="3">
    <source>
        <dbReference type="Proteomes" id="UP000007963"/>
    </source>
</evidence>
<evidence type="ECO:0000313" key="2">
    <source>
        <dbReference type="EMBL" id="EAU38859.1"/>
    </source>
</evidence>
<feature type="compositionally biased region" description="Low complexity" evidence="1">
    <location>
        <begin position="323"/>
        <end position="346"/>
    </location>
</feature>